<dbReference type="Proteomes" id="UP001595647">
    <property type="component" value="Unassembled WGS sequence"/>
</dbReference>
<proteinExistence type="predicted"/>
<keyword evidence="4" id="KW-1185">Reference proteome</keyword>
<feature type="transmembrane region" description="Helical" evidence="2">
    <location>
        <begin position="35"/>
        <end position="57"/>
    </location>
</feature>
<keyword evidence="2" id="KW-1133">Transmembrane helix</keyword>
<accession>A0ABV7HYJ3</accession>
<keyword evidence="2" id="KW-0472">Membrane</keyword>
<organism evidence="3 4">
    <name type="scientific">Ciceribacter thiooxidans</name>
    <dbReference type="NCBI Taxonomy" id="1969821"/>
    <lineage>
        <taxon>Bacteria</taxon>
        <taxon>Pseudomonadati</taxon>
        <taxon>Pseudomonadota</taxon>
        <taxon>Alphaproteobacteria</taxon>
        <taxon>Hyphomicrobiales</taxon>
        <taxon>Rhizobiaceae</taxon>
        <taxon>Ciceribacter</taxon>
    </lineage>
</organism>
<evidence type="ECO:0000256" key="2">
    <source>
        <dbReference type="SAM" id="Phobius"/>
    </source>
</evidence>
<evidence type="ECO:0000256" key="1">
    <source>
        <dbReference type="SAM" id="MobiDB-lite"/>
    </source>
</evidence>
<name>A0ABV7HYJ3_9HYPH</name>
<comment type="caution">
    <text evidence="3">The sequence shown here is derived from an EMBL/GenBank/DDBJ whole genome shotgun (WGS) entry which is preliminary data.</text>
</comment>
<dbReference type="RefSeq" id="WP_244658669.1">
    <property type="nucleotide sequence ID" value="NZ_CP059896.1"/>
</dbReference>
<evidence type="ECO:0000313" key="4">
    <source>
        <dbReference type="Proteomes" id="UP001595647"/>
    </source>
</evidence>
<feature type="region of interest" description="Disordered" evidence="1">
    <location>
        <begin position="1"/>
        <end position="23"/>
    </location>
</feature>
<keyword evidence="2" id="KW-0812">Transmembrane</keyword>
<feature type="transmembrane region" description="Helical" evidence="2">
    <location>
        <begin position="77"/>
        <end position="101"/>
    </location>
</feature>
<evidence type="ECO:0000313" key="3">
    <source>
        <dbReference type="EMBL" id="MFC3163468.1"/>
    </source>
</evidence>
<dbReference type="EMBL" id="JBHRTG010000007">
    <property type="protein sequence ID" value="MFC3163468.1"/>
    <property type="molecule type" value="Genomic_DNA"/>
</dbReference>
<sequence>MNVQPKDLKAQPMMPDRDELTPEEARRDHWEMLRFLAFNAGFGALLGAGVTALLIWLDIGGLGTRIVHAQNPVLPAILIGAPLALTFAAAVTASAIMLMPYKKKKQR</sequence>
<protein>
    <submittedName>
        <fullName evidence="3">Uncharacterized protein</fullName>
    </submittedName>
</protein>
<gene>
    <name evidence="3" type="ORF">ACFOHV_09270</name>
</gene>
<reference evidence="4" key="1">
    <citation type="journal article" date="2019" name="Int. J. Syst. Evol. Microbiol.">
        <title>The Global Catalogue of Microorganisms (GCM) 10K type strain sequencing project: providing services to taxonomists for standard genome sequencing and annotation.</title>
        <authorList>
            <consortium name="The Broad Institute Genomics Platform"/>
            <consortium name="The Broad Institute Genome Sequencing Center for Infectious Disease"/>
            <person name="Wu L."/>
            <person name="Ma J."/>
        </authorList>
    </citation>
    <scope>NUCLEOTIDE SEQUENCE [LARGE SCALE GENOMIC DNA]</scope>
    <source>
        <strain evidence="4">KCTC 52231</strain>
    </source>
</reference>